<evidence type="ECO:0000313" key="2">
    <source>
        <dbReference type="EMBL" id="ASV44573.2"/>
    </source>
</evidence>
<dbReference type="RefSeq" id="YP_009791824.1">
    <property type="nucleotide sequence ID" value="NC_047845.1"/>
</dbReference>
<sequence length="622" mass="69632">MLLNNTTTGVNMATTREDLVQQERRWADLQLLQVEYAEFTDFLIDVMEDFMGFECSDVQIDMGDWIAHGPQYRMVQAQRGQAKTTITAIYAVWRLIHDPTTRVLIVSAGSDMASEIANWIIQIINGMDVLECLRPDRSAGDRSSVSAFDVHYTLKGPEKSASITCIGITSNMQGKRADLLIADDVESSKNSQTAVQRARIHHLTLDFTSICTSGDIVWLGTPQSTDSIYNTLPGRGTHIRVWPGRYPTPKELPDYDGYLAPMIMERIKANPGLQTGGGIVGDRGQAVDTVYITEDKLIKKELDQGSAYFQLQHMLSTKLADADRYPLKLQDIRFCGFDTDEMLAPMQLLFMRTEENHIPLPEGMKLKDRMYRVQEASEFGKMQGWHMYVDPTGGGSNGDELAYAITGMVAGRVFLVDAGGRPGGWTDDVYDWLTKIAVKWKPKVISIEKNYGNGVLASTWLPKLKAEFDKLQLQWPGIDEVWETGQKELRIIDVLEPMIGSGKFVIYDGLIEKDWQMCQRYPMELREVYSLWHQFARITREKGSLLHDDRLDAVAGSARYWADALSIDDQKAQAAAKNAAYAAMMANPLGNGRPMPGLHHQATGSNALTKHGLGGLNHLGRR</sequence>
<name>A0A223VZI8_9CAUD</name>
<dbReference type="InterPro" id="IPR027417">
    <property type="entry name" value="P-loop_NTPase"/>
</dbReference>
<proteinExistence type="predicted"/>
<dbReference type="Pfam" id="PF22530">
    <property type="entry name" value="Terminase-T7_RNaseH-like"/>
    <property type="match status" value="1"/>
</dbReference>
<dbReference type="SUPFAM" id="SSF52540">
    <property type="entry name" value="P-loop containing nucleoside triphosphate hydrolases"/>
    <property type="match status" value="1"/>
</dbReference>
<dbReference type="NCBIfam" id="NF033889">
    <property type="entry name" value="termin_lrg_T7"/>
    <property type="match status" value="1"/>
</dbReference>
<protein>
    <submittedName>
        <fullName evidence="2">DNA packaging protein</fullName>
    </submittedName>
</protein>
<dbReference type="Proteomes" id="UP000223042">
    <property type="component" value="Segment"/>
</dbReference>
<dbReference type="InterPro" id="IPR047987">
    <property type="entry name" value="Gp19-like_virus"/>
</dbReference>
<dbReference type="GeneID" id="54982012"/>
<organism evidence="2 3">
    <name type="scientific">Agrobacterium phage Atu_ph02</name>
    <dbReference type="NCBI Taxonomy" id="2024261"/>
    <lineage>
        <taxon>Viruses</taxon>
        <taxon>Duplodnaviria</taxon>
        <taxon>Heunggongvirae</taxon>
        <taxon>Uroviricota</taxon>
        <taxon>Caudoviricetes</taxon>
        <taxon>Autographivirales</taxon>
        <taxon>Dunnvirinae</taxon>
        <taxon>Atuphduovirus</taxon>
        <taxon>Atuphduovirus atuph02</taxon>
    </lineage>
</organism>
<evidence type="ECO:0000313" key="3">
    <source>
        <dbReference type="Proteomes" id="UP000223042"/>
    </source>
</evidence>
<feature type="domain" description="Terminase large subunit ribonuclease H-like" evidence="1">
    <location>
        <begin position="389"/>
        <end position="503"/>
    </location>
</feature>
<evidence type="ECO:0000259" key="1">
    <source>
        <dbReference type="Pfam" id="PF22530"/>
    </source>
</evidence>
<accession>A0A223VZI8</accession>
<dbReference type="KEGG" id="vg:54982012"/>
<dbReference type="EMBL" id="MF403005">
    <property type="protein sequence ID" value="ASV44573.2"/>
    <property type="molecule type" value="Genomic_DNA"/>
</dbReference>
<reference evidence="3" key="1">
    <citation type="submission" date="2017-06" db="EMBL/GenBank/DDBJ databases">
        <authorList>
            <person name="Spollen W.G."/>
            <person name="Givan S.A."/>
            <person name="Brown P.B."/>
            <person name="Attai H."/>
        </authorList>
    </citation>
    <scope>NUCLEOTIDE SEQUENCE [LARGE SCALE GENOMIC DNA]</scope>
</reference>
<keyword evidence="3" id="KW-1185">Reference proteome</keyword>
<dbReference type="Gene3D" id="3.40.50.300">
    <property type="entry name" value="P-loop containing nucleotide triphosphate hydrolases"/>
    <property type="match status" value="1"/>
</dbReference>
<dbReference type="InterPro" id="IPR054762">
    <property type="entry name" value="Gp19_RNaseH-like"/>
</dbReference>